<dbReference type="EMBL" id="MU853402">
    <property type="protein sequence ID" value="KAK4137556.1"/>
    <property type="molecule type" value="Genomic_DNA"/>
</dbReference>
<organism evidence="1 2">
    <name type="scientific">Trichocladium antarcticum</name>
    <dbReference type="NCBI Taxonomy" id="1450529"/>
    <lineage>
        <taxon>Eukaryota</taxon>
        <taxon>Fungi</taxon>
        <taxon>Dikarya</taxon>
        <taxon>Ascomycota</taxon>
        <taxon>Pezizomycotina</taxon>
        <taxon>Sordariomycetes</taxon>
        <taxon>Sordariomycetidae</taxon>
        <taxon>Sordariales</taxon>
        <taxon>Chaetomiaceae</taxon>
        <taxon>Trichocladium</taxon>
    </lineage>
</organism>
<reference evidence="1" key="1">
    <citation type="journal article" date="2023" name="Mol. Phylogenet. Evol.">
        <title>Genome-scale phylogeny and comparative genomics of the fungal order Sordariales.</title>
        <authorList>
            <person name="Hensen N."/>
            <person name="Bonometti L."/>
            <person name="Westerberg I."/>
            <person name="Brannstrom I.O."/>
            <person name="Guillou S."/>
            <person name="Cros-Aarteil S."/>
            <person name="Calhoun S."/>
            <person name="Haridas S."/>
            <person name="Kuo A."/>
            <person name="Mondo S."/>
            <person name="Pangilinan J."/>
            <person name="Riley R."/>
            <person name="LaButti K."/>
            <person name="Andreopoulos B."/>
            <person name="Lipzen A."/>
            <person name="Chen C."/>
            <person name="Yan M."/>
            <person name="Daum C."/>
            <person name="Ng V."/>
            <person name="Clum A."/>
            <person name="Steindorff A."/>
            <person name="Ohm R.A."/>
            <person name="Martin F."/>
            <person name="Silar P."/>
            <person name="Natvig D.O."/>
            <person name="Lalanne C."/>
            <person name="Gautier V."/>
            <person name="Ament-Velasquez S.L."/>
            <person name="Kruys A."/>
            <person name="Hutchinson M.I."/>
            <person name="Powell A.J."/>
            <person name="Barry K."/>
            <person name="Miller A.N."/>
            <person name="Grigoriev I.V."/>
            <person name="Debuchy R."/>
            <person name="Gladieux P."/>
            <person name="Hiltunen Thoren M."/>
            <person name="Johannesson H."/>
        </authorList>
    </citation>
    <scope>NUCLEOTIDE SEQUENCE</scope>
    <source>
        <strain evidence="1">CBS 123565</strain>
    </source>
</reference>
<dbReference type="AlphaFoldDB" id="A0AAN6ZHC5"/>
<proteinExistence type="predicted"/>
<reference evidence="1" key="2">
    <citation type="submission" date="2023-05" db="EMBL/GenBank/DDBJ databases">
        <authorList>
            <consortium name="Lawrence Berkeley National Laboratory"/>
            <person name="Steindorff A."/>
            <person name="Hensen N."/>
            <person name="Bonometti L."/>
            <person name="Westerberg I."/>
            <person name="Brannstrom I.O."/>
            <person name="Guillou S."/>
            <person name="Cros-Aarteil S."/>
            <person name="Calhoun S."/>
            <person name="Haridas S."/>
            <person name="Kuo A."/>
            <person name="Mondo S."/>
            <person name="Pangilinan J."/>
            <person name="Riley R."/>
            <person name="Labutti K."/>
            <person name="Andreopoulos B."/>
            <person name="Lipzen A."/>
            <person name="Chen C."/>
            <person name="Yanf M."/>
            <person name="Daum C."/>
            <person name="Ng V."/>
            <person name="Clum A."/>
            <person name="Ohm R."/>
            <person name="Martin F."/>
            <person name="Silar P."/>
            <person name="Natvig D."/>
            <person name="Lalanne C."/>
            <person name="Gautier V."/>
            <person name="Ament-Velasquez S.L."/>
            <person name="Kruys A."/>
            <person name="Hutchinson M.I."/>
            <person name="Powell A.J."/>
            <person name="Barry K."/>
            <person name="Miller A.N."/>
            <person name="Grigoriev I.V."/>
            <person name="Debuchy R."/>
            <person name="Gladieux P."/>
            <person name="Thoren M.H."/>
            <person name="Johannesson H."/>
        </authorList>
    </citation>
    <scope>NUCLEOTIDE SEQUENCE</scope>
    <source>
        <strain evidence="1">CBS 123565</strain>
    </source>
</reference>
<evidence type="ECO:0000313" key="2">
    <source>
        <dbReference type="Proteomes" id="UP001304895"/>
    </source>
</evidence>
<accession>A0AAN6ZHC5</accession>
<keyword evidence="2" id="KW-1185">Reference proteome</keyword>
<dbReference type="Proteomes" id="UP001304895">
    <property type="component" value="Unassembled WGS sequence"/>
</dbReference>
<gene>
    <name evidence="1" type="ORF">BT67DRAFT_113313</name>
</gene>
<comment type="caution">
    <text evidence="1">The sequence shown here is derived from an EMBL/GenBank/DDBJ whole genome shotgun (WGS) entry which is preliminary data.</text>
</comment>
<sequence>MSVPLNSSRPLDLPFAAWRCLELRLAALSIVAWAPLQSPDPGSTLRHIVNSPESTDSDPPGQVPWLQLLARSVPRIRKHNRMYEEYSLGSERLAALREVNLSYWKGSEEDTPPPGLHQTRKWAVLQHPVRSSSSQTTQHPCPSLPAGAGLVGLSPSRVWSLRENRHGVSDPVRLLAGKKVSILRPRRLRHADHAAVGGLEQAGG</sequence>
<name>A0AAN6ZHC5_9PEZI</name>
<evidence type="ECO:0000313" key="1">
    <source>
        <dbReference type="EMBL" id="KAK4137556.1"/>
    </source>
</evidence>
<protein>
    <submittedName>
        <fullName evidence="1">Uncharacterized protein</fullName>
    </submittedName>
</protein>